<keyword evidence="2" id="KW-0723">Serine/threonine-protein kinase</keyword>
<accession>A0A507CNP4</accession>
<dbReference type="SUPFAM" id="SSF56112">
    <property type="entry name" value="Protein kinase-like (PK-like)"/>
    <property type="match status" value="1"/>
</dbReference>
<evidence type="ECO:0000256" key="7">
    <source>
        <dbReference type="ARBA" id="ARBA00047899"/>
    </source>
</evidence>
<reference evidence="11 12" key="1">
    <citation type="journal article" date="2019" name="Sci. Rep.">
        <title>Comparative genomics of chytrid fungi reveal insights into the obligate biotrophic and pathogenic lifestyle of Synchytrium endobioticum.</title>
        <authorList>
            <person name="van de Vossenberg B.T.L.H."/>
            <person name="Warris S."/>
            <person name="Nguyen H.D.T."/>
            <person name="van Gent-Pelzer M.P.E."/>
            <person name="Joly D.L."/>
            <person name="van de Geest H.C."/>
            <person name="Bonants P.J.M."/>
            <person name="Smith D.S."/>
            <person name="Levesque C.A."/>
            <person name="van der Lee T.A.J."/>
        </authorList>
    </citation>
    <scope>NUCLEOTIDE SEQUENCE [LARGE SCALE GENOMIC DNA]</scope>
    <source>
        <strain evidence="11 12">LEV6574</strain>
    </source>
</reference>
<feature type="compositionally biased region" description="Polar residues" evidence="9">
    <location>
        <begin position="140"/>
        <end position="155"/>
    </location>
</feature>
<dbReference type="Gene3D" id="3.30.200.20">
    <property type="entry name" value="Phosphorylase Kinase, domain 1"/>
    <property type="match status" value="1"/>
</dbReference>
<organism evidence="11 12">
    <name type="scientific">Synchytrium endobioticum</name>
    <dbReference type="NCBI Taxonomy" id="286115"/>
    <lineage>
        <taxon>Eukaryota</taxon>
        <taxon>Fungi</taxon>
        <taxon>Fungi incertae sedis</taxon>
        <taxon>Chytridiomycota</taxon>
        <taxon>Chytridiomycota incertae sedis</taxon>
        <taxon>Chytridiomycetes</taxon>
        <taxon>Synchytriales</taxon>
        <taxon>Synchytriaceae</taxon>
        <taxon>Synchytrium</taxon>
    </lineage>
</organism>
<dbReference type="EMBL" id="QEAM01000363">
    <property type="protein sequence ID" value="TPX40746.1"/>
    <property type="molecule type" value="Genomic_DNA"/>
</dbReference>
<feature type="compositionally biased region" description="Low complexity" evidence="9">
    <location>
        <begin position="234"/>
        <end position="244"/>
    </location>
</feature>
<evidence type="ECO:0000256" key="2">
    <source>
        <dbReference type="ARBA" id="ARBA00022527"/>
    </source>
</evidence>
<evidence type="ECO:0000256" key="6">
    <source>
        <dbReference type="ARBA" id="ARBA00022840"/>
    </source>
</evidence>
<dbReference type="GO" id="GO:0005634">
    <property type="term" value="C:nucleus"/>
    <property type="evidence" value="ECO:0007669"/>
    <property type="project" value="TreeGrafter"/>
</dbReference>
<evidence type="ECO:0000259" key="10">
    <source>
        <dbReference type="PROSITE" id="PS50011"/>
    </source>
</evidence>
<proteinExistence type="predicted"/>
<dbReference type="PROSITE" id="PS50011">
    <property type="entry name" value="PROTEIN_KINASE_DOM"/>
    <property type="match status" value="1"/>
</dbReference>
<feature type="compositionally biased region" description="Low complexity" evidence="9">
    <location>
        <begin position="272"/>
        <end position="283"/>
    </location>
</feature>
<dbReference type="VEuPathDB" id="FungiDB:SeMB42_g03979"/>
<dbReference type="Pfam" id="PF12330">
    <property type="entry name" value="Haspin_kinase"/>
    <property type="match status" value="1"/>
</dbReference>
<dbReference type="PANTHER" id="PTHR24419:SF18">
    <property type="entry name" value="SERINE_THREONINE-PROTEIN KINASE HASPIN"/>
    <property type="match status" value="1"/>
</dbReference>
<dbReference type="GO" id="GO:0072354">
    <property type="term" value="F:histone H3T3 kinase activity"/>
    <property type="evidence" value="ECO:0007669"/>
    <property type="project" value="TreeGrafter"/>
</dbReference>
<dbReference type="InterPro" id="IPR000719">
    <property type="entry name" value="Prot_kinase_dom"/>
</dbReference>
<evidence type="ECO:0000256" key="4">
    <source>
        <dbReference type="ARBA" id="ARBA00022741"/>
    </source>
</evidence>
<dbReference type="InterPro" id="IPR011009">
    <property type="entry name" value="Kinase-like_dom_sf"/>
</dbReference>
<comment type="catalytic activity">
    <reaction evidence="7">
        <text>L-threonyl-[protein] + ATP = O-phospho-L-threonyl-[protein] + ADP + H(+)</text>
        <dbReference type="Rhea" id="RHEA:46608"/>
        <dbReference type="Rhea" id="RHEA-COMP:11060"/>
        <dbReference type="Rhea" id="RHEA-COMP:11605"/>
        <dbReference type="ChEBI" id="CHEBI:15378"/>
        <dbReference type="ChEBI" id="CHEBI:30013"/>
        <dbReference type="ChEBI" id="CHEBI:30616"/>
        <dbReference type="ChEBI" id="CHEBI:61977"/>
        <dbReference type="ChEBI" id="CHEBI:456216"/>
        <dbReference type="EC" id="2.7.11.1"/>
    </reaction>
</comment>
<dbReference type="GO" id="GO:0005524">
    <property type="term" value="F:ATP binding"/>
    <property type="evidence" value="ECO:0007669"/>
    <property type="project" value="UniProtKB-KW"/>
</dbReference>
<dbReference type="InterPro" id="IPR024604">
    <property type="entry name" value="GSG2_C"/>
</dbReference>
<feature type="compositionally biased region" description="Polar residues" evidence="9">
    <location>
        <begin position="172"/>
        <end position="192"/>
    </location>
</feature>
<evidence type="ECO:0000313" key="12">
    <source>
        <dbReference type="Proteomes" id="UP000320475"/>
    </source>
</evidence>
<evidence type="ECO:0000256" key="1">
    <source>
        <dbReference type="ARBA" id="ARBA00012513"/>
    </source>
</evidence>
<comment type="catalytic activity">
    <reaction evidence="8">
        <text>L-seryl-[protein] + ATP = O-phospho-L-seryl-[protein] + ADP + H(+)</text>
        <dbReference type="Rhea" id="RHEA:17989"/>
        <dbReference type="Rhea" id="RHEA-COMP:9863"/>
        <dbReference type="Rhea" id="RHEA-COMP:11604"/>
        <dbReference type="ChEBI" id="CHEBI:15378"/>
        <dbReference type="ChEBI" id="CHEBI:29999"/>
        <dbReference type="ChEBI" id="CHEBI:30616"/>
        <dbReference type="ChEBI" id="CHEBI:83421"/>
        <dbReference type="ChEBI" id="CHEBI:456216"/>
        <dbReference type="EC" id="2.7.11.1"/>
    </reaction>
</comment>
<evidence type="ECO:0000313" key="11">
    <source>
        <dbReference type="EMBL" id="TPX40746.1"/>
    </source>
</evidence>
<evidence type="ECO:0000256" key="9">
    <source>
        <dbReference type="SAM" id="MobiDB-lite"/>
    </source>
</evidence>
<dbReference type="GO" id="GO:0005737">
    <property type="term" value="C:cytoplasm"/>
    <property type="evidence" value="ECO:0007669"/>
    <property type="project" value="TreeGrafter"/>
</dbReference>
<evidence type="ECO:0000256" key="8">
    <source>
        <dbReference type="ARBA" id="ARBA00048679"/>
    </source>
</evidence>
<dbReference type="OrthoDB" id="5327538at2759"/>
<name>A0A507CNP4_9FUNG</name>
<comment type="caution">
    <text evidence="11">The sequence shown here is derived from an EMBL/GenBank/DDBJ whole genome shotgun (WGS) entry which is preliminary data.</text>
</comment>
<dbReference type="PANTHER" id="PTHR24419">
    <property type="entry name" value="INTERLEUKIN-1 RECEPTOR-ASSOCIATED KINASE"/>
    <property type="match status" value="1"/>
</dbReference>
<dbReference type="GO" id="GO:0035556">
    <property type="term" value="P:intracellular signal transduction"/>
    <property type="evidence" value="ECO:0007669"/>
    <property type="project" value="TreeGrafter"/>
</dbReference>
<dbReference type="Gene3D" id="1.10.510.10">
    <property type="entry name" value="Transferase(Phosphotransferase) domain 1"/>
    <property type="match status" value="1"/>
</dbReference>
<evidence type="ECO:0000256" key="5">
    <source>
        <dbReference type="ARBA" id="ARBA00022777"/>
    </source>
</evidence>
<feature type="compositionally biased region" description="Polar residues" evidence="9">
    <location>
        <begin position="1"/>
        <end position="14"/>
    </location>
</feature>
<protein>
    <recommendedName>
        <fullName evidence="1">non-specific serine/threonine protein kinase</fullName>
        <ecNumber evidence="1">2.7.11.1</ecNumber>
    </recommendedName>
</protein>
<keyword evidence="6" id="KW-0067">ATP-binding</keyword>
<dbReference type="GO" id="GO:0000278">
    <property type="term" value="P:mitotic cell cycle"/>
    <property type="evidence" value="ECO:0007669"/>
    <property type="project" value="TreeGrafter"/>
</dbReference>
<keyword evidence="5" id="KW-0418">Kinase</keyword>
<keyword evidence="4" id="KW-0547">Nucleotide-binding</keyword>
<feature type="region of interest" description="Disordered" evidence="9">
    <location>
        <begin position="1"/>
        <end position="283"/>
    </location>
</feature>
<dbReference type="AlphaFoldDB" id="A0A507CNP4"/>
<dbReference type="EC" id="2.7.11.1" evidence="1"/>
<feature type="compositionally biased region" description="Basic and acidic residues" evidence="9">
    <location>
        <begin position="206"/>
        <end position="217"/>
    </location>
</feature>
<dbReference type="SMART" id="SM01331">
    <property type="entry name" value="DUF3635"/>
    <property type="match status" value="1"/>
</dbReference>
<gene>
    <name evidence="11" type="ORF">SeLEV6574_g06434</name>
</gene>
<sequence>MSACSTPSDNTDSSPAPPVATKRRVLTYGKRTQSRFIIKPPSKEWNVSPVESSRAASSIFPIDLDDNDNSTASASPLMTFPKYTRPIEKKKPKPTENPHNESGKLRKHGARPPGKENQASPLPFSRKATLQGCERKPLGSVSSNAINSRTQSSKSPVRPPLRTLATPPPTTKSCNSSVSQPTNTLTLQSVPTTPFKVPQLKACPSRPHDAGVAENPKDSPLTTVRRGVQRIALSSPHTSSSPQSLGVHNVKTPSTGYGRLSIQHDSTTPDHSSTPLSASLPSPILTPPQTPLQELLDMCGQTSPITFESFLSKSAIQTARKLGEATFSEVYCISHPNSPNEPAAVKILPFDGRVPVNGCIQQTAHAVLQEFRITRIMGDLQNVTGAAFVPVVKLGIIRDLYPQGLLDEWDRWDKEHESESDRPDYLPPDQLYAILVLEHAGTDLEHSKLRTWKQARSLLGQAVASFSIAEREAEFEHRDLHWGNFMLKPTKEAIVTYRLPSESIVIKTLNLRATIIDYTLSRVHCRQRKVTCFLALDDEDYFNGEGDYQFDCYRIMRQETNRDWAGYYPRTNVVWLHYLALKILTKLPKTKSLGRKEFTDFVDRILKYRTCDEMMRKDAYLRDTLTIKVDRSVDDTLAEAVNNARI</sequence>
<feature type="domain" description="Protein kinase" evidence="10">
    <location>
        <begin position="316"/>
        <end position="646"/>
    </location>
</feature>
<evidence type="ECO:0000256" key="3">
    <source>
        <dbReference type="ARBA" id="ARBA00022679"/>
    </source>
</evidence>
<feature type="compositionally biased region" description="Basic and acidic residues" evidence="9">
    <location>
        <begin position="85"/>
        <end position="104"/>
    </location>
</feature>
<keyword evidence="3" id="KW-0808">Transferase</keyword>
<dbReference type="Proteomes" id="UP000320475">
    <property type="component" value="Unassembled WGS sequence"/>
</dbReference>